<gene>
    <name evidence="1" type="ORF">CALK_2355</name>
</gene>
<reference evidence="1 2" key="1">
    <citation type="journal article" date="2013" name="Environ. Microbiol.">
        <title>Genome analysis of Chitinivibrio alkaliphilus gen. nov., sp. nov., a novel extremely haloalkaliphilic anaerobic chitinolytic bacterium from the candidate phylum Termite Group 3.</title>
        <authorList>
            <person name="Sorokin D.Y."/>
            <person name="Gumerov V.M."/>
            <person name="Rakitin A.L."/>
            <person name="Beletsky A.V."/>
            <person name="Damste J.S."/>
            <person name="Muyzer G."/>
            <person name="Mardanov A.V."/>
            <person name="Ravin N.V."/>
        </authorList>
    </citation>
    <scope>NUCLEOTIDE SEQUENCE [LARGE SCALE GENOMIC DNA]</scope>
    <source>
        <strain evidence="1 2">ACht1</strain>
    </source>
</reference>
<keyword evidence="2" id="KW-1185">Reference proteome</keyword>
<evidence type="ECO:0000313" key="2">
    <source>
        <dbReference type="Proteomes" id="UP000017148"/>
    </source>
</evidence>
<dbReference type="Proteomes" id="UP000017148">
    <property type="component" value="Unassembled WGS sequence"/>
</dbReference>
<name>U7D2Q0_9BACT</name>
<sequence length="46" mass="5302">MHEKYIVSPPNAYLLFTLLSFVKKDFYLFLLFSDYNEGKHGGITGS</sequence>
<dbReference type="EMBL" id="ASJR01000032">
    <property type="protein sequence ID" value="ERP30789.1"/>
    <property type="molecule type" value="Genomic_DNA"/>
</dbReference>
<organism evidence="1 2">
    <name type="scientific">Chitinivibrio alkaliphilus ACht1</name>
    <dbReference type="NCBI Taxonomy" id="1313304"/>
    <lineage>
        <taxon>Bacteria</taxon>
        <taxon>Pseudomonadati</taxon>
        <taxon>Fibrobacterota</taxon>
        <taxon>Chitinivibrionia</taxon>
        <taxon>Chitinivibrionales</taxon>
        <taxon>Chitinivibrionaceae</taxon>
        <taxon>Chitinivibrio</taxon>
    </lineage>
</organism>
<protein>
    <submittedName>
        <fullName evidence="1">Uncharacterized protein</fullName>
    </submittedName>
</protein>
<dbReference type="STRING" id="1313304.CALK_2355"/>
<comment type="caution">
    <text evidence="1">The sequence shown here is derived from an EMBL/GenBank/DDBJ whole genome shotgun (WGS) entry which is preliminary data.</text>
</comment>
<evidence type="ECO:0000313" key="1">
    <source>
        <dbReference type="EMBL" id="ERP30789.1"/>
    </source>
</evidence>
<proteinExistence type="predicted"/>
<accession>U7D2Q0</accession>
<dbReference type="AlphaFoldDB" id="U7D2Q0"/>